<dbReference type="Proteomes" id="UP001054821">
    <property type="component" value="Chromosome 2"/>
</dbReference>
<evidence type="ECO:0000313" key="2">
    <source>
        <dbReference type="EMBL" id="KAI5343200.1"/>
    </source>
</evidence>
<dbReference type="EMBL" id="JAJFAZ020000002">
    <property type="protein sequence ID" value="KAI5343200.1"/>
    <property type="molecule type" value="Genomic_DNA"/>
</dbReference>
<feature type="compositionally biased region" description="Polar residues" evidence="1">
    <location>
        <begin position="1"/>
        <end position="12"/>
    </location>
</feature>
<reference evidence="2 3" key="1">
    <citation type="journal article" date="2022" name="G3 (Bethesda)">
        <title>Whole-genome sequence and methylome profiling of the almond [Prunus dulcis (Mill.) D.A. Webb] cultivar 'Nonpareil'.</title>
        <authorList>
            <person name="D'Amico-Willman K.M."/>
            <person name="Ouma W.Z."/>
            <person name="Meulia T."/>
            <person name="Sideli G.M."/>
            <person name="Gradziel T.M."/>
            <person name="Fresnedo-Ramirez J."/>
        </authorList>
    </citation>
    <scope>NUCLEOTIDE SEQUENCE [LARGE SCALE GENOMIC DNA]</scope>
    <source>
        <strain evidence="2">Clone GOH B32 T37-40</strain>
    </source>
</reference>
<feature type="region of interest" description="Disordered" evidence="1">
    <location>
        <begin position="1"/>
        <end position="50"/>
    </location>
</feature>
<comment type="caution">
    <text evidence="2">The sequence shown here is derived from an EMBL/GenBank/DDBJ whole genome shotgun (WGS) entry which is preliminary data.</text>
</comment>
<accession>A0AAD4WGV5</accession>
<keyword evidence="3" id="KW-1185">Reference proteome</keyword>
<proteinExistence type="predicted"/>
<protein>
    <submittedName>
        <fullName evidence="2">Uncharacterized protein</fullName>
    </submittedName>
</protein>
<name>A0AAD4WGV5_PRUDU</name>
<gene>
    <name evidence="2" type="ORF">L3X38_011076</name>
</gene>
<organism evidence="2 3">
    <name type="scientific">Prunus dulcis</name>
    <name type="common">Almond</name>
    <name type="synonym">Amygdalus dulcis</name>
    <dbReference type="NCBI Taxonomy" id="3755"/>
    <lineage>
        <taxon>Eukaryota</taxon>
        <taxon>Viridiplantae</taxon>
        <taxon>Streptophyta</taxon>
        <taxon>Embryophyta</taxon>
        <taxon>Tracheophyta</taxon>
        <taxon>Spermatophyta</taxon>
        <taxon>Magnoliopsida</taxon>
        <taxon>eudicotyledons</taxon>
        <taxon>Gunneridae</taxon>
        <taxon>Pentapetalae</taxon>
        <taxon>rosids</taxon>
        <taxon>fabids</taxon>
        <taxon>Rosales</taxon>
        <taxon>Rosaceae</taxon>
        <taxon>Amygdaloideae</taxon>
        <taxon>Amygdaleae</taxon>
        <taxon>Prunus</taxon>
    </lineage>
</organism>
<sequence>MTENESLENQMKTGEFSPVSGELSGRQQLRLVGTGPGKDDGTNGSSPVAGGSRWRWLWRREAPIQVHSVSTDSFRRALRNDASGIVKFFLGQQVNFSFTRTF</sequence>
<evidence type="ECO:0000256" key="1">
    <source>
        <dbReference type="SAM" id="MobiDB-lite"/>
    </source>
</evidence>
<dbReference type="AlphaFoldDB" id="A0AAD4WGV5"/>
<evidence type="ECO:0000313" key="3">
    <source>
        <dbReference type="Proteomes" id="UP001054821"/>
    </source>
</evidence>